<keyword evidence="1 4" id="KW-0479">Metal-binding</keyword>
<dbReference type="Pfam" id="PF00642">
    <property type="entry name" value="zf-CCCH"/>
    <property type="match status" value="1"/>
</dbReference>
<sequence length="860" mass="94630">MFKLNTDGLRDSDSSFIAAGGVLKDNLSCWKKGFSKFLGTSNIILVINDALLPASSPIAQRHRQWQCCGCGVANFVLLSHHTRYLHNVPLPWHALFDLSQHKESEEAERNLRPVSSVAENPNIVSVEKNDSCNILTTKEEDFHLNNVTSGSPNSRDIGVSAEDNKLQGLDVNIQNNGSPLQSKTCGGYSEASCDSKACGVKNMDSGTAKASSDIGKDVGVAIDFLQRDCILEDANVGTQNSMNQTKQLEMQSGDEMKQMTSRFTSPDIRTRSLSPSAEMKDGNKRPAIICNFFAQGWCIRGSSCRFLHIKDHVNNSDQLAEGDLVTKNLKREVQLEEGLRDNAVAIQDEQASPGRHLSKDKQKLPLHLKEDLSSKNHALPIGRDGSTLRDNLFPQDRSMLNASRNNFNMNLSSYPPCTEGLATVQRQHIYNKYTSPVMSHSPNSTLVSHPATSMSLSHQIAAPSGYSFSFNSSVGASTLDAQKLLNNGKEYNPSGVSLLATRYKTKISSYDWEPSIPFRPSFFITPTCMSSPGDLYDPFHPSVEIPNIGDGSLKASFFIHGPPIQASSQRTYGENSVAGDKVTDHNEDKSSVSSHNRFYENESNRSCAPCEKDCLAPETETTARTFRSSHNGKSGVGENTLAIEDITKTENERTEHSGRHQGEGLEHNKKRVDRVKKNNEMHADFQMDSEVQNDLKALRNFRAALVDLVKDLLKPSWHEGRLSKDAHNTIVKKSVDKVISTLQPHQLPTTINMVNHYVSSSRSKIAKLVDSRLIGNASNFLSGCLLHVLSLLFIAASILKSAGVNFTGLAAEFEFDLVLENSNSGSVLFSWLGGGDFGFCFAQVTDSTRMISECIELIDE</sequence>
<accession>A0A834SFJ3</accession>
<feature type="compositionally biased region" description="Basic and acidic residues" evidence="5">
    <location>
        <begin position="581"/>
        <end position="590"/>
    </location>
</feature>
<dbReference type="PROSITE" id="PS50103">
    <property type="entry name" value="ZF_C3H1"/>
    <property type="match status" value="1"/>
</dbReference>
<evidence type="ECO:0000259" key="6">
    <source>
        <dbReference type="PROSITE" id="PS50103"/>
    </source>
</evidence>
<feature type="zinc finger region" description="C3H1-type" evidence="4">
    <location>
        <begin position="284"/>
        <end position="311"/>
    </location>
</feature>
<dbReference type="InterPro" id="IPR000571">
    <property type="entry name" value="Znf_CCCH"/>
</dbReference>
<protein>
    <submittedName>
        <fullName evidence="7">Protein FRIGIDA-ESSENTIAL 1</fullName>
    </submittedName>
</protein>
<proteinExistence type="predicted"/>
<feature type="compositionally biased region" description="Basic and acidic residues" evidence="5">
    <location>
        <begin position="649"/>
        <end position="667"/>
    </location>
</feature>
<feature type="region of interest" description="Disordered" evidence="5">
    <location>
        <begin position="250"/>
        <end position="280"/>
    </location>
</feature>
<evidence type="ECO:0000256" key="3">
    <source>
        <dbReference type="ARBA" id="ARBA00022833"/>
    </source>
</evidence>
<evidence type="ECO:0000256" key="1">
    <source>
        <dbReference type="ARBA" id="ARBA00022723"/>
    </source>
</evidence>
<dbReference type="GO" id="GO:0008270">
    <property type="term" value="F:zinc ion binding"/>
    <property type="evidence" value="ECO:0007669"/>
    <property type="project" value="UniProtKB-KW"/>
</dbReference>
<dbReference type="PANTHER" id="PTHR36886:SF3">
    <property type="entry name" value="PROTEIN FRIGIDA-ESSENTIAL 1"/>
    <property type="match status" value="1"/>
</dbReference>
<evidence type="ECO:0000313" key="8">
    <source>
        <dbReference type="Proteomes" id="UP000634136"/>
    </source>
</evidence>
<reference evidence="7" key="1">
    <citation type="submission" date="2020-09" db="EMBL/GenBank/DDBJ databases">
        <title>Genome-Enabled Discovery of Anthraquinone Biosynthesis in Senna tora.</title>
        <authorList>
            <person name="Kang S.-H."/>
            <person name="Pandey R.P."/>
            <person name="Lee C.-M."/>
            <person name="Sim J.-S."/>
            <person name="Jeong J.-T."/>
            <person name="Choi B.-S."/>
            <person name="Jung M."/>
            <person name="Ginzburg D."/>
            <person name="Zhao K."/>
            <person name="Won S.Y."/>
            <person name="Oh T.-J."/>
            <person name="Yu Y."/>
            <person name="Kim N.-H."/>
            <person name="Lee O.R."/>
            <person name="Lee T.-H."/>
            <person name="Bashyal P."/>
            <person name="Kim T.-S."/>
            <person name="Lee W.-H."/>
            <person name="Kawkins C."/>
            <person name="Kim C.-K."/>
            <person name="Kim J.S."/>
            <person name="Ahn B.O."/>
            <person name="Rhee S.Y."/>
            <person name="Sohng J.K."/>
        </authorList>
    </citation>
    <scope>NUCLEOTIDE SEQUENCE</scope>
    <source>
        <tissue evidence="7">Leaf</tissue>
    </source>
</reference>
<comment type="caution">
    <text evidence="7">The sequence shown here is derived from an EMBL/GenBank/DDBJ whole genome shotgun (WGS) entry which is preliminary data.</text>
</comment>
<feature type="domain" description="C3H1-type" evidence="6">
    <location>
        <begin position="284"/>
        <end position="311"/>
    </location>
</feature>
<dbReference type="Proteomes" id="UP000634136">
    <property type="component" value="Unassembled WGS sequence"/>
</dbReference>
<dbReference type="Gene3D" id="4.10.1000.10">
    <property type="entry name" value="Zinc finger, CCCH-type"/>
    <property type="match status" value="1"/>
</dbReference>
<evidence type="ECO:0000256" key="5">
    <source>
        <dbReference type="SAM" id="MobiDB-lite"/>
    </source>
</evidence>
<evidence type="ECO:0000256" key="2">
    <source>
        <dbReference type="ARBA" id="ARBA00022771"/>
    </source>
</evidence>
<organism evidence="7 8">
    <name type="scientific">Senna tora</name>
    <dbReference type="NCBI Taxonomy" id="362788"/>
    <lineage>
        <taxon>Eukaryota</taxon>
        <taxon>Viridiplantae</taxon>
        <taxon>Streptophyta</taxon>
        <taxon>Embryophyta</taxon>
        <taxon>Tracheophyta</taxon>
        <taxon>Spermatophyta</taxon>
        <taxon>Magnoliopsida</taxon>
        <taxon>eudicotyledons</taxon>
        <taxon>Gunneridae</taxon>
        <taxon>Pentapetalae</taxon>
        <taxon>rosids</taxon>
        <taxon>fabids</taxon>
        <taxon>Fabales</taxon>
        <taxon>Fabaceae</taxon>
        <taxon>Caesalpinioideae</taxon>
        <taxon>Cassia clade</taxon>
        <taxon>Senna</taxon>
    </lineage>
</organism>
<dbReference type="EMBL" id="JAAIUW010000013">
    <property type="protein sequence ID" value="KAF7803425.1"/>
    <property type="molecule type" value="Genomic_DNA"/>
</dbReference>
<keyword evidence="3 4" id="KW-0862">Zinc</keyword>
<feature type="region of interest" description="Disordered" evidence="5">
    <location>
        <begin position="649"/>
        <end position="671"/>
    </location>
</feature>
<gene>
    <name evidence="7" type="ORF">G2W53_042536</name>
</gene>
<keyword evidence="2 4" id="KW-0863">Zinc-finger</keyword>
<feature type="region of interest" description="Disordered" evidence="5">
    <location>
        <begin position="568"/>
        <end position="598"/>
    </location>
</feature>
<dbReference type="SMART" id="SM00356">
    <property type="entry name" value="ZnF_C3H1"/>
    <property type="match status" value="1"/>
</dbReference>
<evidence type="ECO:0000313" key="7">
    <source>
        <dbReference type="EMBL" id="KAF7803425.1"/>
    </source>
</evidence>
<dbReference type="PANTHER" id="PTHR36886">
    <property type="entry name" value="PROTEIN FRIGIDA-ESSENTIAL 1"/>
    <property type="match status" value="1"/>
</dbReference>
<evidence type="ECO:0000256" key="4">
    <source>
        <dbReference type="PROSITE-ProRule" id="PRU00723"/>
    </source>
</evidence>
<dbReference type="OrthoDB" id="1935339at2759"/>
<dbReference type="InterPro" id="IPR052650">
    <property type="entry name" value="Zinc_finger_CCCH"/>
</dbReference>
<dbReference type="AlphaFoldDB" id="A0A834SFJ3"/>
<dbReference type="SUPFAM" id="SSF90229">
    <property type="entry name" value="CCCH zinc finger"/>
    <property type="match status" value="1"/>
</dbReference>
<dbReference type="InterPro" id="IPR036855">
    <property type="entry name" value="Znf_CCCH_sf"/>
</dbReference>
<name>A0A834SFJ3_9FABA</name>
<keyword evidence="8" id="KW-1185">Reference proteome</keyword>